<dbReference type="Proteomes" id="UP000722125">
    <property type="component" value="Unassembled WGS sequence"/>
</dbReference>
<comment type="caution">
    <text evidence="3">The sequence shown here is derived from an EMBL/GenBank/DDBJ whole genome shotgun (WGS) entry which is preliminary data.</text>
</comment>
<organism evidence="3 4">
    <name type="scientific">Cellulomonas fulva</name>
    <dbReference type="NCBI Taxonomy" id="2835530"/>
    <lineage>
        <taxon>Bacteria</taxon>
        <taxon>Bacillati</taxon>
        <taxon>Actinomycetota</taxon>
        <taxon>Actinomycetes</taxon>
        <taxon>Micrococcales</taxon>
        <taxon>Cellulomonadaceae</taxon>
        <taxon>Cellulomonas</taxon>
    </lineage>
</organism>
<name>A0ABS5TVT4_9CELL</name>
<gene>
    <name evidence="3" type="ORF">KIN34_03100</name>
</gene>
<keyword evidence="2" id="KW-0472">Membrane</keyword>
<evidence type="ECO:0000313" key="4">
    <source>
        <dbReference type="Proteomes" id="UP000722125"/>
    </source>
</evidence>
<protein>
    <recommendedName>
        <fullName evidence="5">Serine/threonine protein kinase</fullName>
    </recommendedName>
</protein>
<evidence type="ECO:0000313" key="3">
    <source>
        <dbReference type="EMBL" id="MBT0993274.1"/>
    </source>
</evidence>
<proteinExistence type="predicted"/>
<feature type="transmembrane region" description="Helical" evidence="2">
    <location>
        <begin position="24"/>
        <end position="45"/>
    </location>
</feature>
<reference evidence="3 4" key="1">
    <citation type="submission" date="2021-05" db="EMBL/GenBank/DDBJ databases">
        <title>Description of Cellulomonas sp. DKR-3 sp. nov.</title>
        <authorList>
            <person name="Dahal R.H."/>
            <person name="Chaudhary D.K."/>
        </authorList>
    </citation>
    <scope>NUCLEOTIDE SEQUENCE [LARGE SCALE GENOMIC DNA]</scope>
    <source>
        <strain evidence="3 4">DKR-3</strain>
    </source>
</reference>
<sequence>MAQSSGPQRPGPQRPAPLPRRVYLLRRLVVLAVPVLLVLLLVWWLTGRGGSSPADAAGTTGTTSTAGTTRSTATVPTTPSPDASSPAAPDPSPTLSDVEVAARAAGVAVCASDDLRVTVEATHERYTGAEKPQLAITIRTTGDETCLLEAGDQNRRVTITSGDDVVWSTNHCLGADPESRRLLLGPGVSSKETFTWSRVRSEPGCVTGRTAPGAGTYTARLQLGGETVGKAVFDLG</sequence>
<evidence type="ECO:0000256" key="1">
    <source>
        <dbReference type="SAM" id="MobiDB-lite"/>
    </source>
</evidence>
<evidence type="ECO:0008006" key="5">
    <source>
        <dbReference type="Google" id="ProtNLM"/>
    </source>
</evidence>
<keyword evidence="4" id="KW-1185">Reference proteome</keyword>
<dbReference type="EMBL" id="JAHBOH010000001">
    <property type="protein sequence ID" value="MBT0993274.1"/>
    <property type="molecule type" value="Genomic_DNA"/>
</dbReference>
<keyword evidence="2" id="KW-1133">Transmembrane helix</keyword>
<dbReference type="RefSeq" id="WP_214346515.1">
    <property type="nucleotide sequence ID" value="NZ_JAHBOH010000001.1"/>
</dbReference>
<evidence type="ECO:0000256" key="2">
    <source>
        <dbReference type="SAM" id="Phobius"/>
    </source>
</evidence>
<feature type="region of interest" description="Disordered" evidence="1">
    <location>
        <begin position="51"/>
        <end position="96"/>
    </location>
</feature>
<feature type="compositionally biased region" description="Low complexity" evidence="1">
    <location>
        <begin position="51"/>
        <end position="87"/>
    </location>
</feature>
<keyword evidence="2" id="KW-0812">Transmembrane</keyword>
<accession>A0ABS5TVT4</accession>